<evidence type="ECO:0000313" key="2">
    <source>
        <dbReference type="EMBL" id="PPK79338.1"/>
    </source>
</evidence>
<dbReference type="SUPFAM" id="SSF49265">
    <property type="entry name" value="Fibronectin type III"/>
    <property type="match status" value="1"/>
</dbReference>
<gene>
    <name evidence="2" type="ORF">BXY41_11057</name>
</gene>
<dbReference type="InterPro" id="IPR003961">
    <property type="entry name" value="FN3_dom"/>
</dbReference>
<evidence type="ECO:0000313" key="3">
    <source>
        <dbReference type="Proteomes" id="UP000237749"/>
    </source>
</evidence>
<dbReference type="Pfam" id="PF00041">
    <property type="entry name" value="fn3"/>
    <property type="match status" value="1"/>
</dbReference>
<dbReference type="EMBL" id="PTJA01000010">
    <property type="protein sequence ID" value="PPK79338.1"/>
    <property type="molecule type" value="Genomic_DNA"/>
</dbReference>
<dbReference type="PROSITE" id="PS50853">
    <property type="entry name" value="FN3"/>
    <property type="match status" value="1"/>
</dbReference>
<name>A0A2S6HP73_9FIRM</name>
<evidence type="ECO:0000259" key="1">
    <source>
        <dbReference type="PROSITE" id="PS50853"/>
    </source>
</evidence>
<protein>
    <recommendedName>
        <fullName evidence="1">Fibronectin type-III domain-containing protein</fullName>
    </recommendedName>
</protein>
<dbReference type="Gene3D" id="2.60.40.10">
    <property type="entry name" value="Immunoglobulins"/>
    <property type="match status" value="1"/>
</dbReference>
<keyword evidence="3" id="KW-1185">Reference proteome</keyword>
<dbReference type="InterPro" id="IPR013783">
    <property type="entry name" value="Ig-like_fold"/>
</dbReference>
<dbReference type="AlphaFoldDB" id="A0A2S6HP73"/>
<sequence length="254" mass="27853">MTVEPADKPAEFYNIDAFRITADTITKNTIDIVADVDDQMPYKPVHSHHDLYFQDITFTNIDTKLAKNSEILQGASNVTFNNVVINWKNIKKGSDDAAAESYQAWANISACSNLNFIGTITQSVNSYDAMSKPVWPEDAAVLASASEATKSGSERKVTLKWPAAIDGDQVAGKGEIAGYIVEIYLEDELINITKPVSGTSCEIGGLSQDTCYLFKVYVVDQTGNRTPELAYEVTATEGEDLELKEPESSQENVF</sequence>
<accession>A0A2S6HP73</accession>
<organism evidence="2 3">
    <name type="scientific">Lacrimispora xylanisolvens</name>
    <dbReference type="NCBI Taxonomy" id="384636"/>
    <lineage>
        <taxon>Bacteria</taxon>
        <taxon>Bacillati</taxon>
        <taxon>Bacillota</taxon>
        <taxon>Clostridia</taxon>
        <taxon>Lachnospirales</taxon>
        <taxon>Lachnospiraceae</taxon>
        <taxon>Lacrimispora</taxon>
    </lineage>
</organism>
<comment type="caution">
    <text evidence="2">The sequence shown here is derived from an EMBL/GenBank/DDBJ whole genome shotgun (WGS) entry which is preliminary data.</text>
</comment>
<feature type="domain" description="Fibronectin type-III" evidence="1">
    <location>
        <begin position="142"/>
        <end position="239"/>
    </location>
</feature>
<proteinExistence type="predicted"/>
<dbReference type="InterPro" id="IPR036116">
    <property type="entry name" value="FN3_sf"/>
</dbReference>
<reference evidence="2 3" key="1">
    <citation type="submission" date="2018-02" db="EMBL/GenBank/DDBJ databases">
        <title>Genomic Encyclopedia of Archaeal and Bacterial Type Strains, Phase II (KMG-II): from individual species to whole genera.</title>
        <authorList>
            <person name="Goeker M."/>
        </authorList>
    </citation>
    <scope>NUCLEOTIDE SEQUENCE [LARGE SCALE GENOMIC DNA]</scope>
    <source>
        <strain evidence="2 3">DSM 3808</strain>
    </source>
</reference>
<dbReference type="CDD" id="cd00063">
    <property type="entry name" value="FN3"/>
    <property type="match status" value="1"/>
</dbReference>
<dbReference type="Proteomes" id="UP000237749">
    <property type="component" value="Unassembled WGS sequence"/>
</dbReference>
<dbReference type="RefSeq" id="WP_104438213.1">
    <property type="nucleotide sequence ID" value="NZ_PTJA01000010.1"/>
</dbReference>